<accession>A0A4Y8UJ76</accession>
<dbReference type="OrthoDB" id="9766983at2"/>
<dbReference type="InterPro" id="IPR032466">
    <property type="entry name" value="Metal_Hydrolase"/>
</dbReference>
<dbReference type="Proteomes" id="UP000298133">
    <property type="component" value="Unassembled WGS sequence"/>
</dbReference>
<organism evidence="2 3">
    <name type="scientific">Gammaproteobacteria bacterium LSUCC0057</name>
    <dbReference type="NCBI Taxonomy" id="2559237"/>
    <lineage>
        <taxon>Bacteria</taxon>
        <taxon>Pseudomonadati</taxon>
        <taxon>Pseudomonadota</taxon>
        <taxon>Gammaproteobacteria</taxon>
        <taxon>Cellvibrionales</taxon>
        <taxon>Porticoccaceae</taxon>
        <taxon>SAR92 clade</taxon>
    </lineage>
</organism>
<dbReference type="PANTHER" id="PTHR11647">
    <property type="entry name" value="HYDRANTOINASE/DIHYDROPYRIMIDINASE FAMILY MEMBER"/>
    <property type="match status" value="1"/>
</dbReference>
<gene>
    <name evidence="2" type="ORF">E3W66_06255</name>
</gene>
<dbReference type="SUPFAM" id="SSF51556">
    <property type="entry name" value="Metallo-dependent hydrolases"/>
    <property type="match status" value="1"/>
</dbReference>
<evidence type="ECO:0000313" key="2">
    <source>
        <dbReference type="EMBL" id="TFH67844.1"/>
    </source>
</evidence>
<dbReference type="SUPFAM" id="SSF51338">
    <property type="entry name" value="Composite domain of metallo-dependent hydrolases"/>
    <property type="match status" value="1"/>
</dbReference>
<dbReference type="Gene3D" id="2.30.40.10">
    <property type="entry name" value="Urease, subunit C, domain 1"/>
    <property type="match status" value="1"/>
</dbReference>
<dbReference type="PANTHER" id="PTHR11647:SF1">
    <property type="entry name" value="COLLAPSIN RESPONSE MEDIATOR PROTEIN"/>
    <property type="match status" value="1"/>
</dbReference>
<keyword evidence="3" id="KW-1185">Reference proteome</keyword>
<proteinExistence type="predicted"/>
<dbReference type="InterPro" id="IPR013108">
    <property type="entry name" value="Amidohydro_3"/>
</dbReference>
<dbReference type="GO" id="GO:0016812">
    <property type="term" value="F:hydrolase activity, acting on carbon-nitrogen (but not peptide) bonds, in cyclic amides"/>
    <property type="evidence" value="ECO:0007669"/>
    <property type="project" value="TreeGrafter"/>
</dbReference>
<evidence type="ECO:0000259" key="1">
    <source>
        <dbReference type="Pfam" id="PF07969"/>
    </source>
</evidence>
<dbReference type="GO" id="GO:0005829">
    <property type="term" value="C:cytosol"/>
    <property type="evidence" value="ECO:0007669"/>
    <property type="project" value="TreeGrafter"/>
</dbReference>
<dbReference type="InterPro" id="IPR050378">
    <property type="entry name" value="Metallo-dep_Hydrolases_sf"/>
</dbReference>
<dbReference type="InterPro" id="IPR011059">
    <property type="entry name" value="Metal-dep_hydrolase_composite"/>
</dbReference>
<dbReference type="Gene3D" id="3.20.20.140">
    <property type="entry name" value="Metal-dependent hydrolases"/>
    <property type="match status" value="1"/>
</dbReference>
<reference evidence="2 3" key="1">
    <citation type="submission" date="2019-03" db="EMBL/GenBank/DDBJ databases">
        <title>Draft genome of Gammaproteobacteria bacterium LSUCC0057, a member of the SAR92 clade.</title>
        <authorList>
            <person name="Lanclos V.C."/>
            <person name="Doiron C."/>
            <person name="Henson M.W."/>
            <person name="Thrash J.C."/>
        </authorList>
    </citation>
    <scope>NUCLEOTIDE SEQUENCE [LARGE SCALE GENOMIC DNA]</scope>
    <source>
        <strain evidence="2 3">LSUCC0057</strain>
    </source>
</reference>
<protein>
    <submittedName>
        <fullName evidence="2">Aminoacylase</fullName>
    </submittedName>
</protein>
<sequence>MGQSTTSGAAAHYQTIIRNGLFFDGSGELPQREDIAIDNGVVAARGDLSAATAEHSVDAQGRWVMPGLLDIHTHLDLEVELDPTLPEVVRHGTTTVVVGNCSLGAAFGNQRQGDQDPIIDCFARVENLPKSLLSRCGDAMHWNTTAGYMDHFAQLPLGPNIAPLIPHSMLRIEAMGLEAAISRAPTKDEMARMVELLRQAMEQGYAGFSTDSLPFHYLANQPNTDKKIPTHNASSRELTTLLDVVRDYDRVWQATPDSQDKVHTFRLFSRTSGWFKRRALRTSALTAIDTTSNRQAWRLTLLLAKMFNSWLFRGKFHFQVLSTPFKVWGDGATTPGFEELPAAMQLIAKEVDDRQGRAELMAQPAFKAQFVADWDERNPAITFKRDLATMVVDRAPVAGWRGRNFAELKERLQLWQQQGDSVCLEPAEQQFFASCPAGQLSQGEFLFELIRQFDRDLRWYAVSANDRPEILEKLLFNQHTLPGFNDCGAHITNMAFYDGNLITLQIAQRHSLQRVAEAVKRLTRDPAAFFNLNTGSLEIGDQADVTIINPEQLAVHDAEAARQWIHRDLFNHDQLVNRPNGVVEAVFIAGQLAWYQGAPAPALGEQTLGRALRAA</sequence>
<name>A0A4Y8UJ76_9GAMM</name>
<dbReference type="EMBL" id="SPIA01000002">
    <property type="protein sequence ID" value="TFH67844.1"/>
    <property type="molecule type" value="Genomic_DNA"/>
</dbReference>
<feature type="domain" description="Amidohydrolase 3" evidence="1">
    <location>
        <begin position="57"/>
        <end position="220"/>
    </location>
</feature>
<dbReference type="Pfam" id="PF07969">
    <property type="entry name" value="Amidohydro_3"/>
    <property type="match status" value="1"/>
</dbReference>
<comment type="caution">
    <text evidence="2">The sequence shown here is derived from an EMBL/GenBank/DDBJ whole genome shotgun (WGS) entry which is preliminary data.</text>
</comment>
<evidence type="ECO:0000313" key="3">
    <source>
        <dbReference type="Proteomes" id="UP000298133"/>
    </source>
</evidence>
<dbReference type="AlphaFoldDB" id="A0A4Y8UJ76"/>